<evidence type="ECO:0000313" key="1">
    <source>
        <dbReference type="EMBL" id="NDK56942.1"/>
    </source>
</evidence>
<reference evidence="1 2" key="1">
    <citation type="submission" date="2020-01" db="EMBL/GenBank/DDBJ databases">
        <authorList>
            <person name="Kim M.K."/>
        </authorList>
    </citation>
    <scope>NUCLEOTIDE SEQUENCE [LARGE SCALE GENOMIC DNA]</scope>
    <source>
        <strain evidence="1 2">BT213</strain>
    </source>
</reference>
<gene>
    <name evidence="1" type="ORF">GWO68_13530</name>
</gene>
<protein>
    <recommendedName>
        <fullName evidence="3">Lipoprotein</fullName>
    </recommendedName>
</protein>
<accession>A0A6B2HAX0</accession>
<proteinExistence type="predicted"/>
<evidence type="ECO:0000313" key="2">
    <source>
        <dbReference type="Proteomes" id="UP000478546"/>
    </source>
</evidence>
<name>A0A6B2HAX0_9BACT</name>
<dbReference type="EMBL" id="JAAEAA010000017">
    <property type="protein sequence ID" value="NDK56942.1"/>
    <property type="molecule type" value="Genomic_DNA"/>
</dbReference>
<dbReference type="PROSITE" id="PS51257">
    <property type="entry name" value="PROKAR_LIPOPROTEIN"/>
    <property type="match status" value="1"/>
</dbReference>
<organism evidence="1 2">
    <name type="scientific">Pontibacter fetidus</name>
    <dbReference type="NCBI Taxonomy" id="2700082"/>
    <lineage>
        <taxon>Bacteria</taxon>
        <taxon>Pseudomonadati</taxon>
        <taxon>Bacteroidota</taxon>
        <taxon>Cytophagia</taxon>
        <taxon>Cytophagales</taxon>
        <taxon>Hymenobacteraceae</taxon>
        <taxon>Pontibacter</taxon>
    </lineage>
</organism>
<dbReference type="Proteomes" id="UP000478546">
    <property type="component" value="Unassembled WGS sequence"/>
</dbReference>
<comment type="caution">
    <text evidence="1">The sequence shown here is derived from an EMBL/GenBank/DDBJ whole genome shotgun (WGS) entry which is preliminary data.</text>
</comment>
<sequence>MTYNRIFYLVLISITLSVATGCGKKGIPCPSPNGKSVKVSAKGAGNMEAIKVSTNKNGLVQKRKKFLFF</sequence>
<dbReference type="AlphaFoldDB" id="A0A6B2HAX0"/>
<keyword evidence="2" id="KW-1185">Reference proteome</keyword>
<evidence type="ECO:0008006" key="3">
    <source>
        <dbReference type="Google" id="ProtNLM"/>
    </source>
</evidence>